<protein>
    <recommendedName>
        <fullName evidence="2">SHOCT domain-containing protein</fullName>
    </recommendedName>
</protein>
<accession>A0A1X7UNK9</accession>
<reference evidence="1" key="1">
    <citation type="submission" date="2017-05" db="UniProtKB">
        <authorList>
            <consortium name="EnsemblMetazoa"/>
        </authorList>
    </citation>
    <scope>IDENTIFICATION</scope>
</reference>
<evidence type="ECO:0008006" key="2">
    <source>
        <dbReference type="Google" id="ProtNLM"/>
    </source>
</evidence>
<name>A0A1X7UNK9_AMPQE</name>
<sequence length="108" mass="12277">MSEVQTIVDELEKKHASSYTPEQLRVWGHMIQLKKHDSFEVPPSKPFFKTNNASATSGVTLSPGKTVIYRTECINQLDKWHSLLEKGIISKAQFEELQGTILSDVKKF</sequence>
<organism evidence="1">
    <name type="scientific">Amphimedon queenslandica</name>
    <name type="common">Sponge</name>
    <dbReference type="NCBI Taxonomy" id="400682"/>
    <lineage>
        <taxon>Eukaryota</taxon>
        <taxon>Metazoa</taxon>
        <taxon>Porifera</taxon>
        <taxon>Demospongiae</taxon>
        <taxon>Heteroscleromorpha</taxon>
        <taxon>Haplosclerida</taxon>
        <taxon>Niphatidae</taxon>
        <taxon>Amphimedon</taxon>
    </lineage>
</organism>
<evidence type="ECO:0000313" key="1">
    <source>
        <dbReference type="EnsemblMetazoa" id="Aqu2.1.29580_001"/>
    </source>
</evidence>
<dbReference type="InParanoid" id="A0A1X7UNK9"/>
<proteinExistence type="predicted"/>
<dbReference type="EnsemblMetazoa" id="Aqu2.1.29580_001">
    <property type="protein sequence ID" value="Aqu2.1.29580_001"/>
    <property type="gene ID" value="Aqu2.1.29580"/>
</dbReference>
<dbReference type="AlphaFoldDB" id="A0A1X7UNK9"/>